<dbReference type="AlphaFoldDB" id="A0AAD6V2T8"/>
<evidence type="ECO:0000313" key="2">
    <source>
        <dbReference type="EMBL" id="KAJ7198159.1"/>
    </source>
</evidence>
<feature type="region of interest" description="Disordered" evidence="1">
    <location>
        <begin position="74"/>
        <end position="97"/>
    </location>
</feature>
<evidence type="ECO:0000256" key="1">
    <source>
        <dbReference type="SAM" id="MobiDB-lite"/>
    </source>
</evidence>
<dbReference type="EMBL" id="JARJCW010000074">
    <property type="protein sequence ID" value="KAJ7198159.1"/>
    <property type="molecule type" value="Genomic_DNA"/>
</dbReference>
<organism evidence="2 3">
    <name type="scientific">Mycena pura</name>
    <dbReference type="NCBI Taxonomy" id="153505"/>
    <lineage>
        <taxon>Eukaryota</taxon>
        <taxon>Fungi</taxon>
        <taxon>Dikarya</taxon>
        <taxon>Basidiomycota</taxon>
        <taxon>Agaricomycotina</taxon>
        <taxon>Agaricomycetes</taxon>
        <taxon>Agaricomycetidae</taxon>
        <taxon>Agaricales</taxon>
        <taxon>Marasmiineae</taxon>
        <taxon>Mycenaceae</taxon>
        <taxon>Mycena</taxon>
    </lineage>
</organism>
<comment type="caution">
    <text evidence="2">The sequence shown here is derived from an EMBL/GenBank/DDBJ whole genome shotgun (WGS) entry which is preliminary data.</text>
</comment>
<keyword evidence="3" id="KW-1185">Reference proteome</keyword>
<protein>
    <submittedName>
        <fullName evidence="2">Uncharacterized protein</fullName>
    </submittedName>
</protein>
<proteinExistence type="predicted"/>
<reference evidence="2" key="1">
    <citation type="submission" date="2023-03" db="EMBL/GenBank/DDBJ databases">
        <title>Massive genome expansion in bonnet fungi (Mycena s.s.) driven by repeated elements and novel gene families across ecological guilds.</title>
        <authorList>
            <consortium name="Lawrence Berkeley National Laboratory"/>
            <person name="Harder C.B."/>
            <person name="Miyauchi S."/>
            <person name="Viragh M."/>
            <person name="Kuo A."/>
            <person name="Thoen E."/>
            <person name="Andreopoulos B."/>
            <person name="Lu D."/>
            <person name="Skrede I."/>
            <person name="Drula E."/>
            <person name="Henrissat B."/>
            <person name="Morin E."/>
            <person name="Kohler A."/>
            <person name="Barry K."/>
            <person name="LaButti K."/>
            <person name="Morin E."/>
            <person name="Salamov A."/>
            <person name="Lipzen A."/>
            <person name="Mereny Z."/>
            <person name="Hegedus B."/>
            <person name="Baldrian P."/>
            <person name="Stursova M."/>
            <person name="Weitz H."/>
            <person name="Taylor A."/>
            <person name="Grigoriev I.V."/>
            <person name="Nagy L.G."/>
            <person name="Martin F."/>
            <person name="Kauserud H."/>
        </authorList>
    </citation>
    <scope>NUCLEOTIDE SEQUENCE</scope>
    <source>
        <strain evidence="2">9144</strain>
    </source>
</reference>
<name>A0AAD6V2T8_9AGAR</name>
<dbReference type="Proteomes" id="UP001219525">
    <property type="component" value="Unassembled WGS sequence"/>
</dbReference>
<accession>A0AAD6V2T8</accession>
<feature type="compositionally biased region" description="Low complexity" evidence="1">
    <location>
        <begin position="74"/>
        <end position="90"/>
    </location>
</feature>
<sequence length="133" mass="14182">MHRVVSPTQGTRYSVGFFHWGVAADTRIADTKFECEGPRRWVPPPNMAPRPHKIQEVRGRRAAARAAAAAAAAAYTSTPPATTPNITSPPATAPPANAPPIAAAANFISPTATYSYATYYDDDSDIEGQILPF</sequence>
<evidence type="ECO:0000313" key="3">
    <source>
        <dbReference type="Proteomes" id="UP001219525"/>
    </source>
</evidence>
<gene>
    <name evidence="2" type="ORF">GGX14DRAFT_402187</name>
</gene>